<dbReference type="GeneID" id="41959830"/>
<protein>
    <submittedName>
        <fullName evidence="3">Uncharacterized protein</fullName>
    </submittedName>
</protein>
<dbReference type="RefSeq" id="XP_030984874.1">
    <property type="nucleotide sequence ID" value="XM_031124921.1"/>
</dbReference>
<feature type="compositionally biased region" description="Basic and acidic residues" evidence="1">
    <location>
        <begin position="108"/>
        <end position="126"/>
    </location>
</feature>
<accession>A0A6P8BCT6</accession>
<evidence type="ECO:0000313" key="2">
    <source>
        <dbReference type="Proteomes" id="UP000515153"/>
    </source>
</evidence>
<evidence type="ECO:0000256" key="1">
    <source>
        <dbReference type="SAM" id="MobiDB-lite"/>
    </source>
</evidence>
<organism evidence="2 3">
    <name type="scientific">Pyricularia grisea</name>
    <name type="common">Crabgrass-specific blast fungus</name>
    <name type="synonym">Magnaporthe grisea</name>
    <dbReference type="NCBI Taxonomy" id="148305"/>
    <lineage>
        <taxon>Eukaryota</taxon>
        <taxon>Fungi</taxon>
        <taxon>Dikarya</taxon>
        <taxon>Ascomycota</taxon>
        <taxon>Pezizomycotina</taxon>
        <taxon>Sordariomycetes</taxon>
        <taxon>Sordariomycetidae</taxon>
        <taxon>Magnaporthales</taxon>
        <taxon>Pyriculariaceae</taxon>
        <taxon>Pyricularia</taxon>
    </lineage>
</organism>
<dbReference type="KEGG" id="pgri:PgNI_04880"/>
<keyword evidence="2" id="KW-1185">Reference proteome</keyword>
<reference evidence="3" key="2">
    <citation type="submission" date="2019-10" db="EMBL/GenBank/DDBJ databases">
        <authorList>
            <consortium name="NCBI Genome Project"/>
        </authorList>
    </citation>
    <scope>NUCLEOTIDE SEQUENCE</scope>
    <source>
        <strain evidence="3">NI907</strain>
    </source>
</reference>
<dbReference type="Proteomes" id="UP000515153">
    <property type="component" value="Unplaced"/>
</dbReference>
<feature type="region of interest" description="Disordered" evidence="1">
    <location>
        <begin position="1"/>
        <end position="126"/>
    </location>
</feature>
<dbReference type="AlphaFoldDB" id="A0A6P8BCT6"/>
<feature type="compositionally biased region" description="Basic and acidic residues" evidence="1">
    <location>
        <begin position="72"/>
        <end position="81"/>
    </location>
</feature>
<sequence length="126" mass="13001">MGNCFGKPDSSGSGGDSNAGGARPSNTPGSASAPKKKKPQITEKGRTLGEAAASGSSPVPPTAAADAARQAALDRHSENNKKTGGKIGTSLQAQKKMTDRQVLSQAAEESRRQRELDDQARALRND</sequence>
<reference evidence="3" key="3">
    <citation type="submission" date="2025-08" db="UniProtKB">
        <authorList>
            <consortium name="RefSeq"/>
        </authorList>
    </citation>
    <scope>IDENTIFICATION</scope>
    <source>
        <strain evidence="3">NI907</strain>
    </source>
</reference>
<evidence type="ECO:0000313" key="3">
    <source>
        <dbReference type="RefSeq" id="XP_030984874.1"/>
    </source>
</evidence>
<proteinExistence type="predicted"/>
<reference evidence="3" key="1">
    <citation type="journal article" date="2019" name="Mol. Biol. Evol.">
        <title>Blast fungal genomes show frequent chromosomal changes, gene gains and losses, and effector gene turnover.</title>
        <authorList>
            <person name="Gomez Luciano L.B."/>
            <person name="Jason Tsai I."/>
            <person name="Chuma I."/>
            <person name="Tosa Y."/>
            <person name="Chen Y.H."/>
            <person name="Li J.Y."/>
            <person name="Li M.Y."/>
            <person name="Jade Lu M.Y."/>
            <person name="Nakayashiki H."/>
            <person name="Li W.H."/>
        </authorList>
    </citation>
    <scope>NUCLEOTIDE SEQUENCE</scope>
    <source>
        <strain evidence="3">NI907</strain>
    </source>
</reference>
<name>A0A6P8BCT6_PYRGI</name>
<gene>
    <name evidence="3" type="ORF">PgNI_04880</name>
</gene>